<reference evidence="6" key="1">
    <citation type="journal article" date="2014" name="Science">
        <title>Ancient hybridizations among the ancestral genomes of bread wheat.</title>
        <authorList>
            <consortium name="International Wheat Genome Sequencing Consortium,"/>
            <person name="Marcussen T."/>
            <person name="Sandve S.R."/>
            <person name="Heier L."/>
            <person name="Spannagl M."/>
            <person name="Pfeifer M."/>
            <person name="Jakobsen K.S."/>
            <person name="Wulff B.B."/>
            <person name="Steuernagel B."/>
            <person name="Mayer K.F."/>
            <person name="Olsen O.A."/>
        </authorList>
    </citation>
    <scope>NUCLEOTIDE SEQUENCE [LARGE SCALE GENOMIC DNA]</scope>
    <source>
        <strain evidence="6">cv. AL8/78</strain>
    </source>
</reference>
<keyword evidence="2" id="KW-0687">Ribonucleoprotein</keyword>
<reference evidence="6" key="2">
    <citation type="journal article" date="2017" name="Nat. Plants">
        <title>The Aegilops tauschii genome reveals multiple impacts of transposons.</title>
        <authorList>
            <person name="Zhao G."/>
            <person name="Zou C."/>
            <person name="Li K."/>
            <person name="Wang K."/>
            <person name="Li T."/>
            <person name="Gao L."/>
            <person name="Zhang X."/>
            <person name="Wang H."/>
            <person name="Yang Z."/>
            <person name="Liu X."/>
            <person name="Jiang W."/>
            <person name="Mao L."/>
            <person name="Kong X."/>
            <person name="Jiao Y."/>
            <person name="Jia J."/>
        </authorList>
    </citation>
    <scope>NUCLEOTIDE SEQUENCE [LARGE SCALE GENOMIC DNA]</scope>
    <source>
        <strain evidence="6">cv. AL8/78</strain>
    </source>
</reference>
<dbReference type="InterPro" id="IPR011332">
    <property type="entry name" value="Ribosomal_zn-bd"/>
</dbReference>
<evidence type="ECO:0000256" key="1">
    <source>
        <dbReference type="ARBA" id="ARBA00022980"/>
    </source>
</evidence>
<dbReference type="AlphaFoldDB" id="A0A453KP10"/>
<dbReference type="SMART" id="SM01377">
    <property type="entry name" value="Ribosomal_L40e"/>
    <property type="match status" value="1"/>
</dbReference>
<sequence length="171" mass="19145">APLYIRCAKSAALSIQLHTNTHHRHRHCTPATREDADLRQDAVGEDDHARGRGRPRHRRRQGQDPRQGRCAAGSAAPHIRREAAGRRPHGGGLQHPEGVHASPRAPPPRRQGRHRQRGNLPTDRAQPPSARPQVQAACYARLPLRSANCRKKKCGHCNETRTKKKLKPRDP</sequence>
<protein>
    <recommendedName>
        <fullName evidence="4">Large ribosomal subunit protein eL40 domain-containing protein</fullName>
    </recommendedName>
</protein>
<feature type="region of interest" description="Disordered" evidence="3">
    <location>
        <begin position="149"/>
        <end position="171"/>
    </location>
</feature>
<reference evidence="5" key="4">
    <citation type="submission" date="2019-03" db="UniProtKB">
        <authorList>
            <consortium name="EnsemblPlants"/>
        </authorList>
    </citation>
    <scope>IDENTIFICATION</scope>
</reference>
<proteinExistence type="predicted"/>
<dbReference type="Proteomes" id="UP000015105">
    <property type="component" value="Chromosome 5D"/>
</dbReference>
<organism evidence="5 6">
    <name type="scientific">Aegilops tauschii subsp. strangulata</name>
    <name type="common">Goatgrass</name>
    <dbReference type="NCBI Taxonomy" id="200361"/>
    <lineage>
        <taxon>Eukaryota</taxon>
        <taxon>Viridiplantae</taxon>
        <taxon>Streptophyta</taxon>
        <taxon>Embryophyta</taxon>
        <taxon>Tracheophyta</taxon>
        <taxon>Spermatophyta</taxon>
        <taxon>Magnoliopsida</taxon>
        <taxon>Liliopsida</taxon>
        <taxon>Poales</taxon>
        <taxon>Poaceae</taxon>
        <taxon>BOP clade</taxon>
        <taxon>Pooideae</taxon>
        <taxon>Triticodae</taxon>
        <taxon>Triticeae</taxon>
        <taxon>Triticinae</taxon>
        <taxon>Aegilops</taxon>
    </lineage>
</organism>
<dbReference type="Gene3D" id="4.10.1060.50">
    <property type="match status" value="1"/>
</dbReference>
<dbReference type="Pfam" id="PF01020">
    <property type="entry name" value="Ribosomal_L40e"/>
    <property type="match status" value="1"/>
</dbReference>
<reference evidence="5" key="3">
    <citation type="journal article" date="2017" name="Nature">
        <title>Genome sequence of the progenitor of the wheat D genome Aegilops tauschii.</title>
        <authorList>
            <person name="Luo M.C."/>
            <person name="Gu Y.Q."/>
            <person name="Puiu D."/>
            <person name="Wang H."/>
            <person name="Twardziok S.O."/>
            <person name="Deal K.R."/>
            <person name="Huo N."/>
            <person name="Zhu T."/>
            <person name="Wang L."/>
            <person name="Wang Y."/>
            <person name="McGuire P.E."/>
            <person name="Liu S."/>
            <person name="Long H."/>
            <person name="Ramasamy R.K."/>
            <person name="Rodriguez J.C."/>
            <person name="Van S.L."/>
            <person name="Yuan L."/>
            <person name="Wang Z."/>
            <person name="Xia Z."/>
            <person name="Xiao L."/>
            <person name="Anderson O.D."/>
            <person name="Ouyang S."/>
            <person name="Liang Y."/>
            <person name="Zimin A.V."/>
            <person name="Pertea G."/>
            <person name="Qi P."/>
            <person name="Bennetzen J.L."/>
            <person name="Dai X."/>
            <person name="Dawson M.W."/>
            <person name="Muller H.G."/>
            <person name="Kugler K."/>
            <person name="Rivarola-Duarte L."/>
            <person name="Spannagl M."/>
            <person name="Mayer K.F.X."/>
            <person name="Lu F.H."/>
            <person name="Bevan M.W."/>
            <person name="Leroy P."/>
            <person name="Li P."/>
            <person name="You F.M."/>
            <person name="Sun Q."/>
            <person name="Liu Z."/>
            <person name="Lyons E."/>
            <person name="Wicker T."/>
            <person name="Salzberg S.L."/>
            <person name="Devos K.M."/>
            <person name="Dvorak J."/>
        </authorList>
    </citation>
    <scope>NUCLEOTIDE SEQUENCE [LARGE SCALE GENOMIC DNA]</scope>
    <source>
        <strain evidence="5">cv. AL8/78</strain>
    </source>
</reference>
<dbReference type="GO" id="GO:0006412">
    <property type="term" value="P:translation"/>
    <property type="evidence" value="ECO:0007669"/>
    <property type="project" value="InterPro"/>
</dbReference>
<dbReference type="SUPFAM" id="SSF57829">
    <property type="entry name" value="Zn-binding ribosomal proteins"/>
    <property type="match status" value="1"/>
</dbReference>
<feature type="compositionally biased region" description="Basic and acidic residues" evidence="3">
    <location>
        <begin position="32"/>
        <end position="50"/>
    </location>
</feature>
<keyword evidence="1" id="KW-0689">Ribosomal protein</keyword>
<dbReference type="InterPro" id="IPR038587">
    <property type="entry name" value="Ribosomal_eL40_sf"/>
</dbReference>
<feature type="compositionally biased region" description="Basic residues" evidence="3">
    <location>
        <begin position="51"/>
        <end position="60"/>
    </location>
</feature>
<feature type="domain" description="Large ribosomal subunit protein eL40" evidence="4">
    <location>
        <begin position="125"/>
        <end position="167"/>
    </location>
</feature>
<dbReference type="InterPro" id="IPR001975">
    <property type="entry name" value="Ribosomal_eL40_dom"/>
</dbReference>
<dbReference type="GO" id="GO:0003735">
    <property type="term" value="F:structural constituent of ribosome"/>
    <property type="evidence" value="ECO:0007669"/>
    <property type="project" value="InterPro"/>
</dbReference>
<dbReference type="GO" id="GO:0005840">
    <property type="term" value="C:ribosome"/>
    <property type="evidence" value="ECO:0007669"/>
    <property type="project" value="UniProtKB-KW"/>
</dbReference>
<evidence type="ECO:0000313" key="6">
    <source>
        <dbReference type="Proteomes" id="UP000015105"/>
    </source>
</evidence>
<dbReference type="EnsemblPlants" id="AET5Gv20468500.2">
    <property type="protein sequence ID" value="AET5Gv20468500.2"/>
    <property type="gene ID" value="AET5Gv20468500"/>
</dbReference>
<keyword evidence="6" id="KW-1185">Reference proteome</keyword>
<evidence type="ECO:0000259" key="4">
    <source>
        <dbReference type="SMART" id="SM01377"/>
    </source>
</evidence>
<dbReference type="GO" id="GO:1990904">
    <property type="term" value="C:ribonucleoprotein complex"/>
    <property type="evidence" value="ECO:0007669"/>
    <property type="project" value="UniProtKB-KW"/>
</dbReference>
<name>A0A453KP10_AEGTS</name>
<evidence type="ECO:0000256" key="3">
    <source>
        <dbReference type="SAM" id="MobiDB-lite"/>
    </source>
</evidence>
<accession>A0A453KP10</accession>
<evidence type="ECO:0000256" key="2">
    <source>
        <dbReference type="ARBA" id="ARBA00023274"/>
    </source>
</evidence>
<feature type="compositionally biased region" description="Basic residues" evidence="3">
    <location>
        <begin position="162"/>
        <end position="171"/>
    </location>
</feature>
<dbReference type="STRING" id="200361.A0A453KP10"/>
<reference evidence="5" key="5">
    <citation type="journal article" date="2021" name="G3 (Bethesda)">
        <title>Aegilops tauschii genome assembly Aet v5.0 features greater sequence contiguity and improved annotation.</title>
        <authorList>
            <person name="Wang L."/>
            <person name="Zhu T."/>
            <person name="Rodriguez J.C."/>
            <person name="Deal K.R."/>
            <person name="Dubcovsky J."/>
            <person name="McGuire P.E."/>
            <person name="Lux T."/>
            <person name="Spannagl M."/>
            <person name="Mayer K.F.X."/>
            <person name="Baldrich P."/>
            <person name="Meyers B.C."/>
            <person name="Huo N."/>
            <person name="Gu Y.Q."/>
            <person name="Zhou H."/>
            <person name="Devos K.M."/>
            <person name="Bennetzen J.L."/>
            <person name="Unver T."/>
            <person name="Budak H."/>
            <person name="Gulick P.J."/>
            <person name="Galiba G."/>
            <person name="Kalapos B."/>
            <person name="Nelson D.R."/>
            <person name="Li P."/>
            <person name="You F.M."/>
            <person name="Luo M.C."/>
            <person name="Dvorak J."/>
        </authorList>
    </citation>
    <scope>NUCLEOTIDE SEQUENCE [LARGE SCALE GENOMIC DNA]</scope>
    <source>
        <strain evidence="5">cv. AL8/78</strain>
    </source>
</reference>
<dbReference type="Gramene" id="AET5Gv20468500.2">
    <property type="protein sequence ID" value="AET5Gv20468500.2"/>
    <property type="gene ID" value="AET5Gv20468500"/>
</dbReference>
<evidence type="ECO:0000313" key="5">
    <source>
        <dbReference type="EnsemblPlants" id="AET5Gv20468500.2"/>
    </source>
</evidence>
<feature type="region of interest" description="Disordered" evidence="3">
    <location>
        <begin position="20"/>
        <end position="137"/>
    </location>
</feature>